<keyword evidence="3" id="KW-1185">Reference proteome</keyword>
<accession>A0A2Z7A2X2</accession>
<dbReference type="EMBL" id="KV059985">
    <property type="protein sequence ID" value="KZV06793.1"/>
    <property type="molecule type" value="Genomic_DNA"/>
</dbReference>
<feature type="region of interest" description="Disordered" evidence="1">
    <location>
        <begin position="53"/>
        <end position="85"/>
    </location>
</feature>
<evidence type="ECO:0000313" key="2">
    <source>
        <dbReference type="EMBL" id="KZV06793.1"/>
    </source>
</evidence>
<dbReference type="GO" id="GO:0003677">
    <property type="term" value="F:DNA binding"/>
    <property type="evidence" value="ECO:0007669"/>
    <property type="project" value="UniProtKB-KW"/>
</dbReference>
<evidence type="ECO:0000256" key="1">
    <source>
        <dbReference type="SAM" id="MobiDB-lite"/>
    </source>
</evidence>
<gene>
    <name evidence="2" type="ORF">F511_45724</name>
</gene>
<protein>
    <submittedName>
        <fullName evidence="2">Homeobox-leucine zipper protein ATHB-15</fullName>
    </submittedName>
</protein>
<keyword evidence="2" id="KW-0238">DNA-binding</keyword>
<evidence type="ECO:0000313" key="3">
    <source>
        <dbReference type="Proteomes" id="UP000250235"/>
    </source>
</evidence>
<dbReference type="Proteomes" id="UP000250235">
    <property type="component" value="Unassembled WGS sequence"/>
</dbReference>
<proteinExistence type="predicted"/>
<keyword evidence="2" id="KW-0371">Homeobox</keyword>
<dbReference type="AlphaFoldDB" id="A0A2Z7A2X2"/>
<name>A0A2Z7A2X2_9LAMI</name>
<reference evidence="2 3" key="1">
    <citation type="journal article" date="2015" name="Proc. Natl. Acad. Sci. U.S.A.">
        <title>The resurrection genome of Boea hygrometrica: A blueprint for survival of dehydration.</title>
        <authorList>
            <person name="Xiao L."/>
            <person name="Yang G."/>
            <person name="Zhang L."/>
            <person name="Yang X."/>
            <person name="Zhao S."/>
            <person name="Ji Z."/>
            <person name="Zhou Q."/>
            <person name="Hu M."/>
            <person name="Wang Y."/>
            <person name="Chen M."/>
            <person name="Xu Y."/>
            <person name="Jin H."/>
            <person name="Xiao X."/>
            <person name="Hu G."/>
            <person name="Bao F."/>
            <person name="Hu Y."/>
            <person name="Wan P."/>
            <person name="Li L."/>
            <person name="Deng X."/>
            <person name="Kuang T."/>
            <person name="Xiang C."/>
            <person name="Zhu J.K."/>
            <person name="Oliver M.J."/>
            <person name="He Y."/>
        </authorList>
    </citation>
    <scope>NUCLEOTIDE SEQUENCE [LARGE SCALE GENOMIC DNA]</scope>
    <source>
        <strain evidence="3">cv. XS01</strain>
    </source>
</reference>
<organism evidence="2 3">
    <name type="scientific">Dorcoceras hygrometricum</name>
    <dbReference type="NCBI Taxonomy" id="472368"/>
    <lineage>
        <taxon>Eukaryota</taxon>
        <taxon>Viridiplantae</taxon>
        <taxon>Streptophyta</taxon>
        <taxon>Embryophyta</taxon>
        <taxon>Tracheophyta</taxon>
        <taxon>Spermatophyta</taxon>
        <taxon>Magnoliopsida</taxon>
        <taxon>eudicotyledons</taxon>
        <taxon>Gunneridae</taxon>
        <taxon>Pentapetalae</taxon>
        <taxon>asterids</taxon>
        <taxon>lamiids</taxon>
        <taxon>Lamiales</taxon>
        <taxon>Gesneriaceae</taxon>
        <taxon>Didymocarpoideae</taxon>
        <taxon>Trichosporeae</taxon>
        <taxon>Loxocarpinae</taxon>
        <taxon>Dorcoceras</taxon>
    </lineage>
</organism>
<sequence>MLAAQVMRACRRLVVMLADAIDHEMPLLAARSCAMVGRDVRDAVRPLPTLLRDDARGRAPRTRPLRRASFSWRRPPADRRSGDAPANFRRCRDGWSEFF</sequence>